<comment type="caution">
    <text evidence="2">The sequence shown here is derived from an EMBL/GenBank/DDBJ whole genome shotgun (WGS) entry which is preliminary data.</text>
</comment>
<sequence length="323" mass="33496">MIRNPAPALIPPACRVRALALAAAAALALPVAAQAETAQQQRQNAEIPTCSKPLGTLAVLEPDQNWWYDYDLGTPTAIIKVFVNKSRCFTLVDRGAGMAAMQAERELAAGGDLRGGSNLGKGQVRAADYVMVPDLISRNRNSGGTNIGGLLGGLMGNSTAGRLVGGLNLKRKTADVVLTLTDMRSSEQVAMTEGHSTKTDLGWGGSGALWGSSGIGGASVGGYSNTEIGQVITLAYLQAYTDMVAQLGGLPGNASEANVGQAVSMRQPGRLLGNADGSGAALRDLNPGDMLYPTGTKQGAMWEVDDELGNRGWVSSNLLELAR</sequence>
<dbReference type="Proteomes" id="UP001430954">
    <property type="component" value="Unassembled WGS sequence"/>
</dbReference>
<organism evidence="2 3">
    <name type="scientific">Novilysobacter selenitireducens</name>
    <dbReference type="NCBI Taxonomy" id="2872639"/>
    <lineage>
        <taxon>Bacteria</taxon>
        <taxon>Pseudomonadati</taxon>
        <taxon>Pseudomonadota</taxon>
        <taxon>Gammaproteobacteria</taxon>
        <taxon>Lysobacterales</taxon>
        <taxon>Lysobacteraceae</taxon>
        <taxon>Novilysobacter</taxon>
    </lineage>
</organism>
<dbReference type="RefSeq" id="WP_223676569.1">
    <property type="nucleotide sequence ID" value="NZ_JAINZW010000005.1"/>
</dbReference>
<gene>
    <name evidence="2" type="ORF">K6753_11290</name>
</gene>
<dbReference type="EMBL" id="JAINZW010000005">
    <property type="protein sequence ID" value="MBZ4040114.1"/>
    <property type="molecule type" value="Genomic_DNA"/>
</dbReference>
<reference evidence="2 3" key="1">
    <citation type="submission" date="2021-09" db="EMBL/GenBank/DDBJ databases">
        <title>Lysobacter sp. 13A isolated from the river sediment.</title>
        <authorList>
            <person name="Liu H."/>
            <person name="Li S."/>
            <person name="Mao S."/>
        </authorList>
    </citation>
    <scope>NUCLEOTIDE SEQUENCE [LARGE SCALE GENOMIC DNA]</scope>
    <source>
        <strain evidence="2 3">13A</strain>
    </source>
</reference>
<proteinExistence type="predicted"/>
<feature type="chain" id="PRO_5047054721" evidence="1">
    <location>
        <begin position="36"/>
        <end position="323"/>
    </location>
</feature>
<name>A0ABS7T8A3_9GAMM</name>
<accession>A0ABS7T8A3</accession>
<dbReference type="InterPro" id="IPR005534">
    <property type="entry name" value="Curli_assmbl/transp-comp_CsgG"/>
</dbReference>
<evidence type="ECO:0000256" key="1">
    <source>
        <dbReference type="SAM" id="SignalP"/>
    </source>
</evidence>
<keyword evidence="3" id="KW-1185">Reference proteome</keyword>
<evidence type="ECO:0000313" key="2">
    <source>
        <dbReference type="EMBL" id="MBZ4040114.1"/>
    </source>
</evidence>
<feature type="signal peptide" evidence="1">
    <location>
        <begin position="1"/>
        <end position="35"/>
    </location>
</feature>
<protein>
    <submittedName>
        <fullName evidence="2">CsgG/HfaB family protein</fullName>
    </submittedName>
</protein>
<keyword evidence="1" id="KW-0732">Signal</keyword>
<dbReference type="Pfam" id="PF03783">
    <property type="entry name" value="CsgG"/>
    <property type="match status" value="1"/>
</dbReference>
<evidence type="ECO:0000313" key="3">
    <source>
        <dbReference type="Proteomes" id="UP001430954"/>
    </source>
</evidence>